<dbReference type="InterPro" id="IPR018461">
    <property type="entry name" value="Na/H_Antiport_NhaC-like_C"/>
</dbReference>
<proteinExistence type="predicted"/>
<dbReference type="PANTHER" id="PTHR43478:SF1">
    <property type="entry name" value="NA+_H+ ANTIPORTER NHAC-LIKE C-TERMINAL DOMAIN-CONTAINING PROTEIN"/>
    <property type="match status" value="1"/>
</dbReference>
<organism evidence="8 9">
    <name type="scientific">Vibrio aestuarianus</name>
    <dbReference type="NCBI Taxonomy" id="28171"/>
    <lineage>
        <taxon>Bacteria</taxon>
        <taxon>Pseudomonadati</taxon>
        <taxon>Pseudomonadota</taxon>
        <taxon>Gammaproteobacteria</taxon>
        <taxon>Vibrionales</taxon>
        <taxon>Vibrionaceae</taxon>
        <taxon>Vibrio</taxon>
    </lineage>
</organism>
<evidence type="ECO:0000313" key="9">
    <source>
        <dbReference type="Proteomes" id="UP001152658"/>
    </source>
</evidence>
<evidence type="ECO:0000256" key="3">
    <source>
        <dbReference type="ARBA" id="ARBA00022692"/>
    </source>
</evidence>
<keyword evidence="2" id="KW-1003">Cell membrane</keyword>
<feature type="transmembrane region" description="Helical" evidence="6">
    <location>
        <begin position="476"/>
        <end position="493"/>
    </location>
</feature>
<evidence type="ECO:0000313" key="8">
    <source>
        <dbReference type="EMBL" id="CAH8232035.1"/>
    </source>
</evidence>
<protein>
    <submittedName>
        <fullName evidence="8">Na_H_antiporter domain-containing protein</fullName>
    </submittedName>
</protein>
<feature type="domain" description="Na+/H+ antiporter NhaC-like C-terminal" evidence="7">
    <location>
        <begin position="165"/>
        <end position="495"/>
    </location>
</feature>
<feature type="transmembrane region" description="Helical" evidence="6">
    <location>
        <begin position="391"/>
        <end position="418"/>
    </location>
</feature>
<feature type="transmembrane region" description="Helical" evidence="6">
    <location>
        <begin position="316"/>
        <end position="333"/>
    </location>
</feature>
<feature type="transmembrane region" description="Helical" evidence="6">
    <location>
        <begin position="30"/>
        <end position="50"/>
    </location>
</feature>
<feature type="transmembrane region" description="Helical" evidence="6">
    <location>
        <begin position="207"/>
        <end position="225"/>
    </location>
</feature>
<evidence type="ECO:0000256" key="5">
    <source>
        <dbReference type="ARBA" id="ARBA00023136"/>
    </source>
</evidence>
<keyword evidence="9" id="KW-1185">Reference proteome</keyword>
<feature type="transmembrane region" description="Helical" evidence="6">
    <location>
        <begin position="178"/>
        <end position="201"/>
    </location>
</feature>
<dbReference type="PANTHER" id="PTHR43478">
    <property type="entry name" value="NA+/H+ ANTIPORTER-RELATED"/>
    <property type="match status" value="1"/>
</dbReference>
<dbReference type="Proteomes" id="UP001152658">
    <property type="component" value="Unassembled WGS sequence"/>
</dbReference>
<name>A0ABM9FQX1_9VIBR</name>
<feature type="transmembrane region" description="Helical" evidence="6">
    <location>
        <begin position="430"/>
        <end position="447"/>
    </location>
</feature>
<keyword evidence="4 6" id="KW-1133">Transmembrane helix</keyword>
<feature type="transmembrane region" description="Helical" evidence="6">
    <location>
        <begin position="500"/>
        <end position="520"/>
    </location>
</feature>
<evidence type="ECO:0000259" key="7">
    <source>
        <dbReference type="Pfam" id="PF03553"/>
    </source>
</evidence>
<dbReference type="RefSeq" id="WP_168786738.1">
    <property type="nucleotide sequence ID" value="NZ_CALYLF010000006.1"/>
</dbReference>
<evidence type="ECO:0000256" key="4">
    <source>
        <dbReference type="ARBA" id="ARBA00022989"/>
    </source>
</evidence>
<keyword evidence="3 6" id="KW-0812">Transmembrane</keyword>
<feature type="transmembrane region" description="Helical" evidence="6">
    <location>
        <begin position="116"/>
        <end position="134"/>
    </location>
</feature>
<accession>A0ABM9FQX1</accession>
<dbReference type="EMBL" id="CALYLK010000136">
    <property type="protein sequence ID" value="CAH8232035.1"/>
    <property type="molecule type" value="Genomic_DNA"/>
</dbReference>
<feature type="transmembrane region" description="Helical" evidence="6">
    <location>
        <begin position="272"/>
        <end position="296"/>
    </location>
</feature>
<keyword evidence="5 6" id="KW-0472">Membrane</keyword>
<evidence type="ECO:0000256" key="2">
    <source>
        <dbReference type="ARBA" id="ARBA00022475"/>
    </source>
</evidence>
<gene>
    <name evidence="8" type="ORF">VAE063_950060</name>
</gene>
<evidence type="ECO:0000256" key="1">
    <source>
        <dbReference type="ARBA" id="ARBA00004651"/>
    </source>
</evidence>
<sequence length="531" mass="56513">MNLIDFASSPLSLLPPLVALSLAVITRRVLVSLGVGILLGALLLTNYSVVDGSSYVVTKVASVFVEDGGINTWNMSIVGFLLLLGMMTALLTLSGGTRAFAEWAQVRVKSKRGSKLLAAFLGVFIFVDDYFNSLAVGSISRPVTDRFYVSRAKLAYILDSTAAPMCVVMPASSWGAYIMTIIGGILVSHGITEYSALGAYIRLVPMNFYAIFALLMVFAVVWFQLDVGQMRKHEMEASQGRGFDDDNDSQQAHDLNEELDIKESEHGKVSDLILPIVLLIIATISAMLYTGGQSLAADGKAFDLFGAFENTDVGTSLIYGGLVGLAMALFTVFKQQLPMIDVVKTLWIGAKSMFGAILILVFAWTIGSVIGDMKTGAYMSSLVQGNINPHWLPVILFLLSGLMAFSTGTSWGTFGIMLPIAGDMAGATDIALMLPMLSAVLAGSVFGDHCSPISDTTILSSTGARCNHIDHVSTQLPYALATALVSCVGFVVLGMTASVLISFSAASVAFVIVCLVLASLSRSKITNYENA</sequence>
<feature type="transmembrane region" description="Helical" evidence="6">
    <location>
        <begin position="70"/>
        <end position="95"/>
    </location>
</feature>
<reference evidence="8" key="1">
    <citation type="submission" date="2022-06" db="EMBL/GenBank/DDBJ databases">
        <authorList>
            <person name="Goudenege D."/>
            <person name="Le Roux F."/>
        </authorList>
    </citation>
    <scope>NUCLEOTIDE SEQUENCE</scope>
    <source>
        <strain evidence="8">12-063</strain>
    </source>
</reference>
<dbReference type="Pfam" id="PF03553">
    <property type="entry name" value="Na_H_antiporter"/>
    <property type="match status" value="1"/>
</dbReference>
<evidence type="ECO:0000256" key="6">
    <source>
        <dbReference type="SAM" id="Phobius"/>
    </source>
</evidence>
<comment type="subcellular location">
    <subcellularLocation>
        <location evidence="1">Cell membrane</location>
        <topology evidence="1">Multi-pass membrane protein</topology>
    </subcellularLocation>
</comment>
<comment type="caution">
    <text evidence="8">The sequence shown here is derived from an EMBL/GenBank/DDBJ whole genome shotgun (WGS) entry which is preliminary data.</text>
</comment>
<feature type="transmembrane region" description="Helical" evidence="6">
    <location>
        <begin position="353"/>
        <end position="371"/>
    </location>
</feature>